<dbReference type="EMBL" id="JABVXQ010000014">
    <property type="protein sequence ID" value="KAF6078202.1"/>
    <property type="molecule type" value="Genomic_DNA"/>
</dbReference>
<evidence type="ECO:0000313" key="2">
    <source>
        <dbReference type="Proteomes" id="UP000664940"/>
    </source>
</evidence>
<reference evidence="1 2" key="1">
    <citation type="journal article" date="2020" name="Nature">
        <title>Six reference-quality genomes reveal evolution of bat adaptations.</title>
        <authorList>
            <person name="Jebb D."/>
            <person name="Huang Z."/>
            <person name="Pippel M."/>
            <person name="Hughes G.M."/>
            <person name="Lavrichenko K."/>
            <person name="Devanna P."/>
            <person name="Winkler S."/>
            <person name="Jermiin L.S."/>
            <person name="Skirmuntt E.C."/>
            <person name="Katzourakis A."/>
            <person name="Burkitt-Gray L."/>
            <person name="Ray D.A."/>
            <person name="Sullivan K.A.M."/>
            <person name="Roscito J.G."/>
            <person name="Kirilenko B.M."/>
            <person name="Davalos L.M."/>
            <person name="Corthals A.P."/>
            <person name="Power M.L."/>
            <person name="Jones G."/>
            <person name="Ransome R.D."/>
            <person name="Dechmann D.K.N."/>
            <person name="Locatelli A.G."/>
            <person name="Puechmaille S.J."/>
            <person name="Fedrigo O."/>
            <person name="Jarvis E.D."/>
            <person name="Hiller M."/>
            <person name="Vernes S.C."/>
            <person name="Myers E.W."/>
            <person name="Teeling E.C."/>
        </authorList>
    </citation>
    <scope>NUCLEOTIDE SEQUENCE [LARGE SCALE GENOMIC DNA]</scope>
    <source>
        <strain evidence="1">Bat1K_MPI-CBG_1</strain>
    </source>
</reference>
<comment type="caution">
    <text evidence="1">The sequence shown here is derived from an EMBL/GenBank/DDBJ whole genome shotgun (WGS) entry which is preliminary data.</text>
</comment>
<name>A0A834DH79_9CHIR</name>
<accession>A0A834DH79</accession>
<gene>
    <name evidence="1" type="ORF">HJG60_009085</name>
</gene>
<evidence type="ECO:0000313" key="1">
    <source>
        <dbReference type="EMBL" id="KAF6078202.1"/>
    </source>
</evidence>
<organism evidence="1 2">
    <name type="scientific">Phyllostomus discolor</name>
    <name type="common">pale spear-nosed bat</name>
    <dbReference type="NCBI Taxonomy" id="89673"/>
    <lineage>
        <taxon>Eukaryota</taxon>
        <taxon>Metazoa</taxon>
        <taxon>Chordata</taxon>
        <taxon>Craniata</taxon>
        <taxon>Vertebrata</taxon>
        <taxon>Euteleostomi</taxon>
        <taxon>Mammalia</taxon>
        <taxon>Eutheria</taxon>
        <taxon>Laurasiatheria</taxon>
        <taxon>Chiroptera</taxon>
        <taxon>Yangochiroptera</taxon>
        <taxon>Phyllostomidae</taxon>
        <taxon>Phyllostominae</taxon>
        <taxon>Phyllostomus</taxon>
    </lineage>
</organism>
<protein>
    <submittedName>
        <fullName evidence="1">Uncharacterized protein</fullName>
    </submittedName>
</protein>
<proteinExistence type="predicted"/>
<dbReference type="Proteomes" id="UP000664940">
    <property type="component" value="Unassembled WGS sequence"/>
</dbReference>
<dbReference type="AlphaFoldDB" id="A0A834DH79"/>
<sequence length="77" mass="9269">MAGDLRLQVAHPERWSCIPFRKYPFKKERKTVVGIKRKMRRPLVSRVYMYKKSHRVGFLRHLQQLRKPFLVSSVSQS</sequence>